<dbReference type="PROSITE" id="PS51257">
    <property type="entry name" value="PROKAR_LIPOPROTEIN"/>
    <property type="match status" value="1"/>
</dbReference>
<evidence type="ECO:0000313" key="3">
    <source>
        <dbReference type="EMBL" id="EUJ33483.1"/>
    </source>
</evidence>
<dbReference type="EMBL" id="AODF01000004">
    <property type="protein sequence ID" value="EUJ33483.1"/>
    <property type="molecule type" value="Genomic_DNA"/>
</dbReference>
<evidence type="ECO:0000259" key="2">
    <source>
        <dbReference type="Pfam" id="PF17118"/>
    </source>
</evidence>
<dbReference type="InterPro" id="IPR031343">
    <property type="entry name" value="DUF5105"/>
</dbReference>
<proteinExistence type="predicted"/>
<protein>
    <submittedName>
        <fullName evidence="3">Lipoprotein</fullName>
    </submittedName>
</protein>
<sequence>MKKILFFTVLGTALLLLAGCSQPEKADQAAKALIDSYIFQEDTPELETIYGLDDTRIQKENKNDFVTSVKGKLKGISDDRIEGLNQKLKEHLKNTATYRVDVKEENSSVAIIDIHVNGLDFSNEKIQEKADQLVKNLENKITAESSEQEMTSLVNQTSFDVLEYMYLNSPAKRQDSVVVLKLRQNPDDKEKWQIENEAVFFEDLYQAFGL</sequence>
<feature type="chain" id="PRO_5045635351" evidence="1">
    <location>
        <begin position="27"/>
        <end position="210"/>
    </location>
</feature>
<name>A0ABP3B0Q0_9LIST</name>
<dbReference type="Proteomes" id="UP000019249">
    <property type="component" value="Unassembled WGS sequence"/>
</dbReference>
<comment type="caution">
    <text evidence="3">The sequence shown here is derived from an EMBL/GenBank/DDBJ whole genome shotgun (WGS) entry which is preliminary data.</text>
</comment>
<keyword evidence="3" id="KW-0449">Lipoprotein</keyword>
<dbReference type="Pfam" id="PF17118">
    <property type="entry name" value="DUF5105"/>
    <property type="match status" value="1"/>
</dbReference>
<evidence type="ECO:0000256" key="1">
    <source>
        <dbReference type="SAM" id="SignalP"/>
    </source>
</evidence>
<evidence type="ECO:0000313" key="4">
    <source>
        <dbReference type="Proteomes" id="UP000019249"/>
    </source>
</evidence>
<accession>A0ABP3B0Q0</accession>
<keyword evidence="4" id="KW-1185">Reference proteome</keyword>
<feature type="domain" description="DUF5105" evidence="2">
    <location>
        <begin position="25"/>
        <end position="208"/>
    </location>
</feature>
<reference evidence="3 4" key="1">
    <citation type="journal article" date="2014" name="Int. J. Syst. Evol. Microbiol.">
        <title>Listeria floridensis sp. nov., Listeria aquatica sp. nov., Listeria cornellensis sp. nov., Listeria riparia sp. nov. and Listeria grandensis sp. nov., from agricultural and natural environments.</title>
        <authorList>
            <person name="den Bakker H.C."/>
            <person name="Warchocki S."/>
            <person name="Wright E.M."/>
            <person name="Allred A.F."/>
            <person name="Ahlstrom C."/>
            <person name="Manuel C.S."/>
            <person name="Stasiewicz M.J."/>
            <person name="Burrell A."/>
            <person name="Roof S."/>
            <person name="Strawn L."/>
            <person name="Fortes E.D."/>
            <person name="Nightingale K.K."/>
            <person name="Kephart D."/>
            <person name="Wiedmann M."/>
        </authorList>
    </citation>
    <scope>NUCLEOTIDE SEQUENCE [LARGE SCALE GENOMIC DNA]</scope>
    <source>
        <strain evidence="3 4">FSL S10-1187</strain>
    </source>
</reference>
<gene>
    <name evidence="3" type="ORF">MFLO_03033</name>
</gene>
<dbReference type="RefSeq" id="WP_036096204.1">
    <property type="nucleotide sequence ID" value="NZ_AODF01000004.1"/>
</dbReference>
<feature type="signal peptide" evidence="1">
    <location>
        <begin position="1"/>
        <end position="26"/>
    </location>
</feature>
<organism evidence="3 4">
    <name type="scientific">Listeria floridensis FSL S10-1187</name>
    <dbReference type="NCBI Taxonomy" id="1265817"/>
    <lineage>
        <taxon>Bacteria</taxon>
        <taxon>Bacillati</taxon>
        <taxon>Bacillota</taxon>
        <taxon>Bacilli</taxon>
        <taxon>Bacillales</taxon>
        <taxon>Listeriaceae</taxon>
        <taxon>Listeria</taxon>
    </lineage>
</organism>
<keyword evidence="1" id="KW-0732">Signal</keyword>